<dbReference type="Pfam" id="PF00535">
    <property type="entry name" value="Glycos_transf_2"/>
    <property type="match status" value="1"/>
</dbReference>
<comment type="caution">
    <text evidence="4">The sequence shown here is derived from an EMBL/GenBank/DDBJ whole genome shotgun (WGS) entry which is preliminary data.</text>
</comment>
<reference evidence="4" key="1">
    <citation type="submission" date="2021-11" db="EMBL/GenBank/DDBJ databases">
        <title>Draft genome sequence of Alcaligenes endophyticus type strain CCUG 75668T.</title>
        <authorList>
            <person name="Salva-Serra F."/>
            <person name="Duran R.E."/>
            <person name="Seeger M."/>
            <person name="Moore E.R.B."/>
            <person name="Jaen-Luchoro D."/>
        </authorList>
    </citation>
    <scope>NUCLEOTIDE SEQUENCE</scope>
    <source>
        <strain evidence="4">CCUG 75668</strain>
    </source>
</reference>
<dbReference type="SUPFAM" id="SSF53448">
    <property type="entry name" value="Nucleotide-diphospho-sugar transferases"/>
    <property type="match status" value="1"/>
</dbReference>
<dbReference type="PANTHER" id="PTHR22916">
    <property type="entry name" value="GLYCOSYLTRANSFERASE"/>
    <property type="match status" value="1"/>
</dbReference>
<accession>A0ABT8EFR6</accession>
<gene>
    <name evidence="4" type="ORF">LMS43_02375</name>
</gene>
<evidence type="ECO:0000256" key="2">
    <source>
        <dbReference type="ARBA" id="ARBA00022679"/>
    </source>
</evidence>
<evidence type="ECO:0000256" key="1">
    <source>
        <dbReference type="ARBA" id="ARBA00022676"/>
    </source>
</evidence>
<evidence type="ECO:0000313" key="4">
    <source>
        <dbReference type="EMBL" id="MDN4120128.1"/>
    </source>
</evidence>
<keyword evidence="2" id="KW-0808">Transferase</keyword>
<protein>
    <submittedName>
        <fullName evidence="4">Glycosyltransferase family 2 protein</fullName>
    </submittedName>
</protein>
<dbReference type="PANTHER" id="PTHR22916:SF51">
    <property type="entry name" value="GLYCOSYLTRANSFERASE EPSH-RELATED"/>
    <property type="match status" value="1"/>
</dbReference>
<organism evidence="4 5">
    <name type="scientific">Alcaligenes endophyticus</name>
    <dbReference type="NCBI Taxonomy" id="1929088"/>
    <lineage>
        <taxon>Bacteria</taxon>
        <taxon>Pseudomonadati</taxon>
        <taxon>Pseudomonadota</taxon>
        <taxon>Betaproteobacteria</taxon>
        <taxon>Burkholderiales</taxon>
        <taxon>Alcaligenaceae</taxon>
        <taxon>Alcaligenes</taxon>
    </lineage>
</organism>
<name>A0ABT8EFR6_9BURK</name>
<feature type="domain" description="Glycosyltransferase 2-like" evidence="3">
    <location>
        <begin position="4"/>
        <end position="164"/>
    </location>
</feature>
<evidence type="ECO:0000313" key="5">
    <source>
        <dbReference type="Proteomes" id="UP001168613"/>
    </source>
</evidence>
<keyword evidence="5" id="KW-1185">Reference proteome</keyword>
<dbReference type="InterPro" id="IPR029044">
    <property type="entry name" value="Nucleotide-diphossugar_trans"/>
</dbReference>
<dbReference type="InterPro" id="IPR001173">
    <property type="entry name" value="Glyco_trans_2-like"/>
</dbReference>
<sequence>MKFSIIIPLYNVERFIDRCLISCKNQTYKNYEIIIIDDKSTDNSKYIADLWKRDNENIKIISHKNNLGTFHARESGVKISIGEYIIFLDPDDTLSPETLEKINTITTKKPDIILFGTDQHQKLKIYQRKPKVPKVHGYLNESKIKKILYYPGFNYGTSGKCYRKECVHNAFTNLHIEKTERLVYGEDSLLFSEVLSIAKSIDYCSENLYTYFKSPDSITETTDKEKIIYNIQQLSFISNILLQKKEKTYIHSRVAKKLISDRFILKNKIEPLLKNRIINHINQLKLTGNIRSAIKFIIHLGIGKI</sequence>
<dbReference type="Proteomes" id="UP001168613">
    <property type="component" value="Unassembled WGS sequence"/>
</dbReference>
<dbReference type="Gene3D" id="3.90.550.10">
    <property type="entry name" value="Spore Coat Polysaccharide Biosynthesis Protein SpsA, Chain A"/>
    <property type="match status" value="1"/>
</dbReference>
<proteinExistence type="predicted"/>
<evidence type="ECO:0000259" key="3">
    <source>
        <dbReference type="Pfam" id="PF00535"/>
    </source>
</evidence>
<dbReference type="RefSeq" id="WP_266122538.1">
    <property type="nucleotide sequence ID" value="NZ_JAJHNU010000001.1"/>
</dbReference>
<dbReference type="CDD" id="cd00761">
    <property type="entry name" value="Glyco_tranf_GTA_type"/>
    <property type="match status" value="1"/>
</dbReference>
<dbReference type="EMBL" id="JAJHNU010000001">
    <property type="protein sequence ID" value="MDN4120128.1"/>
    <property type="molecule type" value="Genomic_DNA"/>
</dbReference>
<keyword evidence="1" id="KW-0328">Glycosyltransferase</keyword>